<dbReference type="SUPFAM" id="SSF82549">
    <property type="entry name" value="DAK1/DegV-like"/>
    <property type="match status" value="1"/>
</dbReference>
<reference evidence="4 5" key="1">
    <citation type="submission" date="2024-02" db="EMBL/GenBank/DDBJ databases">
        <authorList>
            <person name="Vignale AGUSTIN F."/>
            <person name="Sosa J E."/>
            <person name="Modenutti C."/>
        </authorList>
    </citation>
    <scope>NUCLEOTIDE SEQUENCE [LARGE SCALE GENOMIC DNA]</scope>
</reference>
<dbReference type="Pfam" id="PF02733">
    <property type="entry name" value="Dak1"/>
    <property type="match status" value="1"/>
</dbReference>
<evidence type="ECO:0000256" key="1">
    <source>
        <dbReference type="SAM" id="MobiDB-lite"/>
    </source>
</evidence>
<dbReference type="EMBL" id="CAUOFW020000881">
    <property type="protein sequence ID" value="CAK9138360.1"/>
    <property type="molecule type" value="Genomic_DNA"/>
</dbReference>
<dbReference type="PANTHER" id="PTHR28629:SF4">
    <property type="entry name" value="TRIOKINASE_FMN CYCLASE"/>
    <property type="match status" value="1"/>
</dbReference>
<dbReference type="PANTHER" id="PTHR28629">
    <property type="entry name" value="TRIOKINASE/FMN CYCLASE"/>
    <property type="match status" value="1"/>
</dbReference>
<dbReference type="PROSITE" id="PS51481">
    <property type="entry name" value="DHAK"/>
    <property type="match status" value="1"/>
</dbReference>
<dbReference type="AlphaFoldDB" id="A0ABC8UJ49"/>
<dbReference type="Gene3D" id="3.30.1180.20">
    <property type="entry name" value="Dihydroxyacetone kinase, domain 2"/>
    <property type="match status" value="1"/>
</dbReference>
<dbReference type="InterPro" id="IPR004006">
    <property type="entry name" value="DhaK_dom"/>
</dbReference>
<comment type="caution">
    <text evidence="4">The sequence shown here is derived from an EMBL/GenBank/DDBJ whole genome shotgun (WGS) entry which is preliminary data.</text>
</comment>
<feature type="compositionally biased region" description="Pro residues" evidence="1">
    <location>
        <begin position="74"/>
        <end position="84"/>
    </location>
</feature>
<dbReference type="Proteomes" id="UP001642360">
    <property type="component" value="Unassembled WGS sequence"/>
</dbReference>
<dbReference type="EMBL" id="CAUOFW020007891">
    <property type="protein sequence ID" value="CAK9180989.1"/>
    <property type="molecule type" value="Genomic_DNA"/>
</dbReference>
<keyword evidence="5" id="KW-1185">Reference proteome</keyword>
<feature type="region of interest" description="Disordered" evidence="1">
    <location>
        <begin position="71"/>
        <end position="91"/>
    </location>
</feature>
<dbReference type="InterPro" id="IPR050861">
    <property type="entry name" value="Dihydroxyacetone_Kinase"/>
</dbReference>
<gene>
    <name evidence="4" type="ORF">ILEXP_LOCUS51014</name>
    <name evidence="3" type="ORF">ILEXP_LOCUS5697</name>
</gene>
<evidence type="ECO:0000313" key="3">
    <source>
        <dbReference type="EMBL" id="CAK9138360.1"/>
    </source>
</evidence>
<accession>A0ABC8UJ49</accession>
<dbReference type="GO" id="GO:0016301">
    <property type="term" value="F:kinase activity"/>
    <property type="evidence" value="ECO:0007669"/>
    <property type="project" value="UniProtKB-ARBA"/>
</dbReference>
<dbReference type="FunFam" id="3.30.1180.20:FF:000008">
    <property type="entry name" value="Uncharacterized protein"/>
    <property type="match status" value="1"/>
</dbReference>
<proteinExistence type="predicted"/>
<evidence type="ECO:0000313" key="4">
    <source>
        <dbReference type="EMBL" id="CAK9180989.1"/>
    </source>
</evidence>
<evidence type="ECO:0000259" key="2">
    <source>
        <dbReference type="PROSITE" id="PS51481"/>
    </source>
</evidence>
<feature type="domain" description="DhaK" evidence="2">
    <location>
        <begin position="1"/>
        <end position="63"/>
    </location>
</feature>
<name>A0ABC8UJ49_9AQUA</name>
<evidence type="ECO:0000313" key="5">
    <source>
        <dbReference type="Proteomes" id="UP001642360"/>
    </source>
</evidence>
<organism evidence="4 5">
    <name type="scientific">Ilex paraguariensis</name>
    <name type="common">yerba mate</name>
    <dbReference type="NCBI Taxonomy" id="185542"/>
    <lineage>
        <taxon>Eukaryota</taxon>
        <taxon>Viridiplantae</taxon>
        <taxon>Streptophyta</taxon>
        <taxon>Embryophyta</taxon>
        <taxon>Tracheophyta</taxon>
        <taxon>Spermatophyta</taxon>
        <taxon>Magnoliopsida</taxon>
        <taxon>eudicotyledons</taxon>
        <taxon>Gunneridae</taxon>
        <taxon>Pentapetalae</taxon>
        <taxon>asterids</taxon>
        <taxon>campanulids</taxon>
        <taxon>Aquifoliales</taxon>
        <taxon>Aquifoliaceae</taxon>
        <taxon>Ilex</taxon>
    </lineage>
</organism>
<sequence length="91" mass="9771">MELMIAAGKAVPQLQLEHGLAVDRVYTGSFMTSLDMAGFSISVMKADQTILQHLDAPTKAPYWPVGVDGSRPPAKVPVPVPPSCLPKRDEV</sequence>
<protein>
    <recommendedName>
        <fullName evidence="2">DhaK domain-containing protein</fullName>
    </recommendedName>
</protein>